<dbReference type="InterPro" id="IPR018076">
    <property type="entry name" value="T2SS_GspF_dom"/>
</dbReference>
<dbReference type="EMBL" id="JAAITS010000024">
    <property type="protein sequence ID" value="NSG85719.1"/>
    <property type="molecule type" value="Genomic_DNA"/>
</dbReference>
<accession>A0ABX2H8M6</accession>
<organism evidence="8 9">
    <name type="scientific">Blautia faecis</name>
    <dbReference type="NCBI Taxonomy" id="871665"/>
    <lineage>
        <taxon>Bacteria</taxon>
        <taxon>Bacillati</taxon>
        <taxon>Bacillota</taxon>
        <taxon>Clostridia</taxon>
        <taxon>Lachnospirales</taxon>
        <taxon>Lachnospiraceae</taxon>
        <taxon>Blautia</taxon>
    </lineage>
</organism>
<dbReference type="Proteomes" id="UP001644719">
    <property type="component" value="Unassembled WGS sequence"/>
</dbReference>
<gene>
    <name evidence="8" type="ORF">G5B17_09775</name>
</gene>
<dbReference type="RefSeq" id="WP_148462195.1">
    <property type="nucleotide sequence ID" value="NZ_JAAINN010000004.1"/>
</dbReference>
<evidence type="ECO:0000256" key="5">
    <source>
        <dbReference type="ARBA" id="ARBA00023136"/>
    </source>
</evidence>
<feature type="transmembrane region" description="Helical" evidence="6">
    <location>
        <begin position="160"/>
        <end position="177"/>
    </location>
</feature>
<evidence type="ECO:0000256" key="3">
    <source>
        <dbReference type="ARBA" id="ARBA00022692"/>
    </source>
</evidence>
<proteinExistence type="predicted"/>
<evidence type="ECO:0000259" key="7">
    <source>
        <dbReference type="Pfam" id="PF00482"/>
    </source>
</evidence>
<protein>
    <submittedName>
        <fullName evidence="8">Type II secretion system F family protein</fullName>
    </submittedName>
</protein>
<reference evidence="8 9" key="1">
    <citation type="journal article" date="2020" name="Cell Host Microbe">
        <title>Functional and Genomic Variation between Human-Derived Isolates of Lachnospiraceae Reveals Inter- and Intra-Species Diversity.</title>
        <authorList>
            <person name="Sorbara M.T."/>
            <person name="Littmann E.R."/>
            <person name="Fontana E."/>
            <person name="Moody T.U."/>
            <person name="Kohout C.E."/>
            <person name="Gjonbalaj M."/>
            <person name="Eaton V."/>
            <person name="Seok R."/>
            <person name="Leiner I.M."/>
            <person name="Pamer E.G."/>
        </authorList>
    </citation>
    <scope>NUCLEOTIDE SEQUENCE [LARGE SCALE GENOMIC DNA]</scope>
    <source>
        <strain evidence="8 9">MSK.17.74</strain>
    </source>
</reference>
<keyword evidence="2" id="KW-1003">Cell membrane</keyword>
<dbReference type="PANTHER" id="PTHR35007">
    <property type="entry name" value="INTEGRAL MEMBRANE PROTEIN-RELATED"/>
    <property type="match status" value="1"/>
</dbReference>
<evidence type="ECO:0000313" key="8">
    <source>
        <dbReference type="EMBL" id="NSG85719.1"/>
    </source>
</evidence>
<sequence length="338" mass="38686">MWLHIVIFVILLLLTVCSTLGWIHVENIGTAKGRKMFLVVALAGNITGGLLTWTKGGGQVFEDGYELKKEENAYEEKFMVSVEGEETGSVYVQIPEKELEKEDTGQQEVLTKEEAEEQKLLEFVANYNSELEDAEYYYLPSDWEGRKLEWKTPYDTTGNMLAAIFLAAAFVMIVIIAREEQKARTKRYEELMMDYPGLIMKFTLLVQAGMTVRNTFRKMASDYKNKNEKRIAYEELVTACHEMESGISEMEAYRRFGERCGHVKYKTFATLLIQNLQKGSRHMGEMLEKESVEAWDDRKRKAKVQGEAATTKLLFPMILMLGVVMAIVMLPACLSFYG</sequence>
<keyword evidence="4 6" id="KW-1133">Transmembrane helix</keyword>
<feature type="transmembrane region" description="Helical" evidence="6">
    <location>
        <begin position="37"/>
        <end position="54"/>
    </location>
</feature>
<comment type="subcellular location">
    <subcellularLocation>
        <location evidence="1">Cell membrane</location>
        <topology evidence="1">Multi-pass membrane protein</topology>
    </subcellularLocation>
</comment>
<feature type="domain" description="Type II secretion system protein GspF" evidence="7">
    <location>
        <begin position="202"/>
        <end position="331"/>
    </location>
</feature>
<comment type="caution">
    <text evidence="8">The sequence shown here is derived from an EMBL/GenBank/DDBJ whole genome shotgun (WGS) entry which is preliminary data.</text>
</comment>
<evidence type="ECO:0000256" key="6">
    <source>
        <dbReference type="SAM" id="Phobius"/>
    </source>
</evidence>
<dbReference type="Pfam" id="PF00482">
    <property type="entry name" value="T2SSF"/>
    <property type="match status" value="1"/>
</dbReference>
<evidence type="ECO:0000313" key="9">
    <source>
        <dbReference type="Proteomes" id="UP001644719"/>
    </source>
</evidence>
<keyword evidence="5 6" id="KW-0472">Membrane</keyword>
<keyword evidence="3 6" id="KW-0812">Transmembrane</keyword>
<evidence type="ECO:0000256" key="2">
    <source>
        <dbReference type="ARBA" id="ARBA00022475"/>
    </source>
</evidence>
<feature type="transmembrane region" description="Helical" evidence="6">
    <location>
        <begin position="6"/>
        <end position="25"/>
    </location>
</feature>
<feature type="transmembrane region" description="Helical" evidence="6">
    <location>
        <begin position="313"/>
        <end position="337"/>
    </location>
</feature>
<dbReference type="PANTHER" id="PTHR35007:SF2">
    <property type="entry name" value="PILUS ASSEMBLE PROTEIN"/>
    <property type="match status" value="1"/>
</dbReference>
<keyword evidence="9" id="KW-1185">Reference proteome</keyword>
<evidence type="ECO:0000256" key="1">
    <source>
        <dbReference type="ARBA" id="ARBA00004651"/>
    </source>
</evidence>
<evidence type="ECO:0000256" key="4">
    <source>
        <dbReference type="ARBA" id="ARBA00022989"/>
    </source>
</evidence>
<name>A0ABX2H8M6_9FIRM</name>